<name>A0ABS3VRQ0_MICEH</name>
<feature type="transmembrane region" description="Helical" evidence="1">
    <location>
        <begin position="233"/>
        <end position="256"/>
    </location>
</feature>
<feature type="transmembrane region" description="Helical" evidence="1">
    <location>
        <begin position="85"/>
        <end position="107"/>
    </location>
</feature>
<evidence type="ECO:0000313" key="3">
    <source>
        <dbReference type="Proteomes" id="UP000823521"/>
    </source>
</evidence>
<sequence length="323" mass="33902">MVDWLMDGLVRWLAEKVADLLGGLLAFLTSSIFVSPDVTVLPQVRTIADRSALVVNACFVLAIVAVGVATMVGDSIEMRYSVKELVPRLAVGFVLSAFAVPLTAVLIDVANALTVSMAGASAPTTEMVAFVRVRIAAAMTDGSAALLTAVIGLLIVVLMFMLAGGWLARVAILIVLAAVGPVALACYATPWTQGVAALWWRSVLGCLATPALQAVAFSAGVDLLTDPRSNLPILLGVPGSDTVNLLIVIVVLLVTVRIPALMRRFTAQGGGPAVGAFLLRTVALQGLTRNLGRRAPAPAARVDMSTHHHYRHLRNVFPNRSGT</sequence>
<dbReference type="Pfam" id="PF19590">
    <property type="entry name" value="TrbL_3"/>
    <property type="match status" value="1"/>
</dbReference>
<protein>
    <recommendedName>
        <fullName evidence="4">TrbL/VirB6 plasmid conjugal transfer protein</fullName>
    </recommendedName>
</protein>
<feature type="transmembrane region" description="Helical" evidence="1">
    <location>
        <begin position="198"/>
        <end position="221"/>
    </location>
</feature>
<evidence type="ECO:0008006" key="4">
    <source>
        <dbReference type="Google" id="ProtNLM"/>
    </source>
</evidence>
<dbReference type="RefSeq" id="WP_208814083.1">
    <property type="nucleotide sequence ID" value="NZ_WVUH01000108.1"/>
</dbReference>
<feature type="transmembrane region" description="Helical" evidence="1">
    <location>
        <begin position="144"/>
        <end position="164"/>
    </location>
</feature>
<feature type="transmembrane region" description="Helical" evidence="1">
    <location>
        <begin position="20"/>
        <end position="41"/>
    </location>
</feature>
<feature type="transmembrane region" description="Helical" evidence="1">
    <location>
        <begin position="53"/>
        <end position="73"/>
    </location>
</feature>
<keyword evidence="1" id="KW-0812">Transmembrane</keyword>
<keyword evidence="1" id="KW-1133">Transmembrane helix</keyword>
<gene>
    <name evidence="2" type="ORF">GSF22_14385</name>
</gene>
<comment type="caution">
    <text evidence="2">The sequence shown here is derived from an EMBL/GenBank/DDBJ whole genome shotgun (WGS) entry which is preliminary data.</text>
</comment>
<proteinExistence type="predicted"/>
<dbReference type="InterPro" id="IPR045782">
    <property type="entry name" value="TrbL_3"/>
</dbReference>
<evidence type="ECO:0000313" key="2">
    <source>
        <dbReference type="EMBL" id="MBO4207185.1"/>
    </source>
</evidence>
<reference evidence="2 3" key="1">
    <citation type="submission" date="2019-12" db="EMBL/GenBank/DDBJ databases">
        <title>Whole genome sequencing of endophytic Actinobacterium Micromonospora sp. MPMI6T.</title>
        <authorList>
            <person name="Evv R."/>
            <person name="Podile A.R."/>
        </authorList>
    </citation>
    <scope>NUCLEOTIDE SEQUENCE [LARGE SCALE GENOMIC DNA]</scope>
    <source>
        <strain evidence="2 3">MPMI6</strain>
    </source>
</reference>
<feature type="transmembrane region" description="Helical" evidence="1">
    <location>
        <begin position="170"/>
        <end position="191"/>
    </location>
</feature>
<dbReference type="Proteomes" id="UP000823521">
    <property type="component" value="Unassembled WGS sequence"/>
</dbReference>
<keyword evidence="3" id="KW-1185">Reference proteome</keyword>
<keyword evidence="1" id="KW-0472">Membrane</keyword>
<accession>A0ABS3VRQ0</accession>
<organism evidence="2 3">
    <name type="scientific">Micromonospora echinofusca</name>
    <dbReference type="NCBI Taxonomy" id="47858"/>
    <lineage>
        <taxon>Bacteria</taxon>
        <taxon>Bacillati</taxon>
        <taxon>Actinomycetota</taxon>
        <taxon>Actinomycetes</taxon>
        <taxon>Micromonosporales</taxon>
        <taxon>Micromonosporaceae</taxon>
        <taxon>Micromonospora</taxon>
    </lineage>
</organism>
<evidence type="ECO:0000256" key="1">
    <source>
        <dbReference type="SAM" id="Phobius"/>
    </source>
</evidence>
<dbReference type="EMBL" id="WVUH01000108">
    <property type="protein sequence ID" value="MBO4207185.1"/>
    <property type="molecule type" value="Genomic_DNA"/>
</dbReference>